<organism evidence="2 3">
    <name type="scientific">Leucosporidium creatinivorum</name>
    <dbReference type="NCBI Taxonomy" id="106004"/>
    <lineage>
        <taxon>Eukaryota</taxon>
        <taxon>Fungi</taxon>
        <taxon>Dikarya</taxon>
        <taxon>Basidiomycota</taxon>
        <taxon>Pucciniomycotina</taxon>
        <taxon>Microbotryomycetes</taxon>
        <taxon>Leucosporidiales</taxon>
        <taxon>Leucosporidium</taxon>
    </lineage>
</organism>
<name>A0A1Y2EVV0_9BASI</name>
<feature type="region of interest" description="Disordered" evidence="1">
    <location>
        <begin position="1"/>
        <end position="23"/>
    </location>
</feature>
<accession>A0A1Y2EVV0</accession>
<dbReference type="EMBL" id="MCGR01000038">
    <property type="protein sequence ID" value="ORY75384.1"/>
    <property type="molecule type" value="Genomic_DNA"/>
</dbReference>
<dbReference type="OrthoDB" id="2370221at2759"/>
<dbReference type="InParanoid" id="A0A1Y2EVV0"/>
<dbReference type="AlphaFoldDB" id="A0A1Y2EVV0"/>
<dbReference type="SUPFAM" id="SSF54695">
    <property type="entry name" value="POZ domain"/>
    <property type="match status" value="1"/>
</dbReference>
<dbReference type="InterPro" id="IPR011333">
    <property type="entry name" value="SKP1/BTB/POZ_sf"/>
</dbReference>
<evidence type="ECO:0000313" key="3">
    <source>
        <dbReference type="Proteomes" id="UP000193467"/>
    </source>
</evidence>
<sequence length="164" mass="18015">MTALQEGLAEPLRPSPPTPPTASAHYTISLRGTVFTLSGAVLQSHLPNYFTRALLAPPSSQLVTPRSSAMELDRDPKLFEVVVNYLSGYEVFPLSQTAFLTDRATATRNLLLDARFYKLKGLEEMVEKEVQRLEKGAIRGQEALGDRAGSAEQGERFKGIFSAM</sequence>
<reference evidence="2 3" key="1">
    <citation type="submission" date="2016-07" db="EMBL/GenBank/DDBJ databases">
        <title>Pervasive Adenine N6-methylation of Active Genes in Fungi.</title>
        <authorList>
            <consortium name="DOE Joint Genome Institute"/>
            <person name="Mondo S.J."/>
            <person name="Dannebaum R.O."/>
            <person name="Kuo R.C."/>
            <person name="Labutti K."/>
            <person name="Haridas S."/>
            <person name="Kuo A."/>
            <person name="Salamov A."/>
            <person name="Ahrendt S.R."/>
            <person name="Lipzen A."/>
            <person name="Sullivan W."/>
            <person name="Andreopoulos W.B."/>
            <person name="Clum A."/>
            <person name="Lindquist E."/>
            <person name="Daum C."/>
            <person name="Ramamoorthy G.K."/>
            <person name="Gryganskyi A."/>
            <person name="Culley D."/>
            <person name="Magnuson J.K."/>
            <person name="James T.Y."/>
            <person name="O'Malley M.A."/>
            <person name="Stajich J.E."/>
            <person name="Spatafora J.W."/>
            <person name="Visel A."/>
            <person name="Grigoriev I.V."/>
        </authorList>
    </citation>
    <scope>NUCLEOTIDE SEQUENCE [LARGE SCALE GENOMIC DNA]</scope>
    <source>
        <strain evidence="2 3">62-1032</strain>
    </source>
</reference>
<comment type="caution">
    <text evidence="2">The sequence shown here is derived from an EMBL/GenBank/DDBJ whole genome shotgun (WGS) entry which is preliminary data.</text>
</comment>
<dbReference type="PANTHER" id="PTHR31758">
    <property type="entry name" value="BTB/POZ DOMAIN-CONTAINING PROTEIN YLR108C"/>
    <property type="match status" value="1"/>
</dbReference>
<evidence type="ECO:0000313" key="2">
    <source>
        <dbReference type="EMBL" id="ORY75384.1"/>
    </source>
</evidence>
<evidence type="ECO:0008006" key="4">
    <source>
        <dbReference type="Google" id="ProtNLM"/>
    </source>
</evidence>
<dbReference type="STRING" id="106004.A0A1Y2EVV0"/>
<dbReference type="Proteomes" id="UP000193467">
    <property type="component" value="Unassembled WGS sequence"/>
</dbReference>
<evidence type="ECO:0000256" key="1">
    <source>
        <dbReference type="SAM" id="MobiDB-lite"/>
    </source>
</evidence>
<dbReference type="Gene3D" id="3.30.710.10">
    <property type="entry name" value="Potassium Channel Kv1.1, Chain A"/>
    <property type="match status" value="1"/>
</dbReference>
<dbReference type="PANTHER" id="PTHR31758:SF2">
    <property type="entry name" value="BTB_POZ DOMAIN-CONTAINING PROTEIN YLR108C"/>
    <property type="match status" value="1"/>
</dbReference>
<proteinExistence type="predicted"/>
<keyword evidence="3" id="KW-1185">Reference proteome</keyword>
<protein>
    <recommendedName>
        <fullName evidence="4">BTB domain-containing protein</fullName>
    </recommendedName>
</protein>
<gene>
    <name evidence="2" type="ORF">BCR35DRAFT_333176</name>
</gene>